<keyword evidence="4 10" id="KW-0812">Transmembrane</keyword>
<keyword evidence="12" id="KW-1185">Reference proteome</keyword>
<proteinExistence type="inferred from homology"/>
<evidence type="ECO:0000256" key="8">
    <source>
        <dbReference type="ARBA" id="ARBA00041866"/>
    </source>
</evidence>
<reference evidence="11 12" key="1">
    <citation type="submission" date="2020-04" db="EMBL/GenBank/DDBJ databases">
        <authorList>
            <person name="Alioto T."/>
            <person name="Alioto T."/>
            <person name="Gomez Garrido J."/>
        </authorList>
    </citation>
    <scope>NUCLEOTIDE SEQUENCE [LARGE SCALE GENOMIC DNA]</scope>
</reference>
<evidence type="ECO:0000313" key="12">
    <source>
        <dbReference type="Proteomes" id="UP000494165"/>
    </source>
</evidence>
<dbReference type="Pfam" id="PF08449">
    <property type="entry name" value="UAA"/>
    <property type="match status" value="1"/>
</dbReference>
<feature type="transmembrane region" description="Helical" evidence="10">
    <location>
        <begin position="199"/>
        <end position="220"/>
    </location>
</feature>
<evidence type="ECO:0000256" key="9">
    <source>
        <dbReference type="ARBA" id="ARBA00042729"/>
    </source>
</evidence>
<dbReference type="PANTHER" id="PTHR10778:SF8">
    <property type="entry name" value="ADENOSINE 3'-PHOSPHO 5'-PHOSPHOSULFATE TRANSPORTER 2"/>
    <property type="match status" value="1"/>
</dbReference>
<accession>A0A8S1C9V9</accession>
<feature type="transmembrane region" description="Helical" evidence="10">
    <location>
        <begin position="125"/>
        <end position="145"/>
    </location>
</feature>
<comment type="similarity">
    <text evidence="2">Belongs to the nucleotide-sugar transporter family. SLC35B subfamily.</text>
</comment>
<comment type="caution">
    <text evidence="11">The sequence shown here is derived from an EMBL/GenBank/DDBJ whole genome shotgun (WGS) entry which is preliminary data.</text>
</comment>
<sequence length="306" mass="34035">MQELLFTLDGFKPMGWYLTLVQFAYYSLFGWLEMKLKRESSRRIPMKTYFVLALLTLGTMGFSNSSLGYLNYPTQVIFKCCKLIPVMIGSVLLQSKRYGFLDVSAVMCMCVGLVFFTLADSQVSPIFDVIGVVMISCALLCDAVIGNVQEKSMKSYKASNTEVVLYSYAIGFAYLFIILALTNNLFAGVAFFAKHPVETYGYAFIFSATGYLGIQIVLTLVRTCGALAAATVTTARKAVTIALSFFAFTKPFTIQYLWAGCIVVLGIYLSVLSKRHKNFGVRDVVQFTDKIKGFVVKPKRKIITSV</sequence>
<organism evidence="11 12">
    <name type="scientific">Cloeon dipterum</name>
    <dbReference type="NCBI Taxonomy" id="197152"/>
    <lineage>
        <taxon>Eukaryota</taxon>
        <taxon>Metazoa</taxon>
        <taxon>Ecdysozoa</taxon>
        <taxon>Arthropoda</taxon>
        <taxon>Hexapoda</taxon>
        <taxon>Insecta</taxon>
        <taxon>Pterygota</taxon>
        <taxon>Palaeoptera</taxon>
        <taxon>Ephemeroptera</taxon>
        <taxon>Pisciforma</taxon>
        <taxon>Baetidae</taxon>
        <taxon>Cloeon</taxon>
    </lineage>
</organism>
<dbReference type="OrthoDB" id="438495at2759"/>
<evidence type="ECO:0000256" key="5">
    <source>
        <dbReference type="ARBA" id="ARBA00022989"/>
    </source>
</evidence>
<dbReference type="GO" id="GO:0046964">
    <property type="term" value="F:3'-phosphoadenosine 5'-phosphosulfate transmembrane transporter activity"/>
    <property type="evidence" value="ECO:0007669"/>
    <property type="project" value="TreeGrafter"/>
</dbReference>
<feature type="transmembrane region" description="Helical" evidence="10">
    <location>
        <begin position="76"/>
        <end position="93"/>
    </location>
</feature>
<keyword evidence="5 10" id="KW-1133">Transmembrane helix</keyword>
<keyword evidence="6 10" id="KW-0472">Membrane</keyword>
<gene>
    <name evidence="11" type="ORF">CLODIP_2_CD06676</name>
</gene>
<feature type="transmembrane region" description="Helical" evidence="10">
    <location>
        <begin position="227"/>
        <end position="248"/>
    </location>
</feature>
<dbReference type="PANTHER" id="PTHR10778">
    <property type="entry name" value="SOLUTE CARRIER FAMILY 35 MEMBER B"/>
    <property type="match status" value="1"/>
</dbReference>
<dbReference type="EMBL" id="CADEPI010000019">
    <property type="protein sequence ID" value="CAB3365111.1"/>
    <property type="molecule type" value="Genomic_DNA"/>
</dbReference>
<feature type="transmembrane region" description="Helical" evidence="10">
    <location>
        <begin position="254"/>
        <end position="272"/>
    </location>
</feature>
<comment type="subcellular location">
    <subcellularLocation>
        <location evidence="1">Golgi apparatus membrane</location>
        <topology evidence="1">Multi-pass membrane protein</topology>
    </subcellularLocation>
</comment>
<dbReference type="GO" id="GO:0000139">
    <property type="term" value="C:Golgi membrane"/>
    <property type="evidence" value="ECO:0007669"/>
    <property type="project" value="UniProtKB-SubCell"/>
</dbReference>
<evidence type="ECO:0000313" key="11">
    <source>
        <dbReference type="EMBL" id="CAB3365111.1"/>
    </source>
</evidence>
<name>A0A8S1C9V9_9INSE</name>
<evidence type="ECO:0000256" key="2">
    <source>
        <dbReference type="ARBA" id="ARBA00010694"/>
    </source>
</evidence>
<dbReference type="Proteomes" id="UP000494165">
    <property type="component" value="Unassembled WGS sequence"/>
</dbReference>
<feature type="transmembrane region" description="Helical" evidence="10">
    <location>
        <begin position="100"/>
        <end position="119"/>
    </location>
</feature>
<feature type="transmembrane region" description="Helical" evidence="10">
    <location>
        <begin position="165"/>
        <end position="193"/>
    </location>
</feature>
<evidence type="ECO:0000256" key="3">
    <source>
        <dbReference type="ARBA" id="ARBA00022448"/>
    </source>
</evidence>
<evidence type="ECO:0000256" key="7">
    <source>
        <dbReference type="ARBA" id="ARBA00039669"/>
    </source>
</evidence>
<protein>
    <recommendedName>
        <fullName evidence="7">Adenosine 3'-phospho 5'-phosphosulfate transporter 2</fullName>
    </recommendedName>
    <alternativeName>
        <fullName evidence="8">PAPS transporter 2</fullName>
    </alternativeName>
    <alternativeName>
        <fullName evidence="9">Solute carrier family 35 member B3 homolog</fullName>
    </alternativeName>
</protein>
<feature type="transmembrane region" description="Helical" evidence="10">
    <location>
        <begin position="44"/>
        <end position="64"/>
    </location>
</feature>
<evidence type="ECO:0000256" key="4">
    <source>
        <dbReference type="ARBA" id="ARBA00022692"/>
    </source>
</evidence>
<evidence type="ECO:0000256" key="10">
    <source>
        <dbReference type="SAM" id="Phobius"/>
    </source>
</evidence>
<evidence type="ECO:0000256" key="1">
    <source>
        <dbReference type="ARBA" id="ARBA00004653"/>
    </source>
</evidence>
<feature type="transmembrane region" description="Helical" evidence="10">
    <location>
        <begin position="14"/>
        <end position="32"/>
    </location>
</feature>
<evidence type="ECO:0000256" key="6">
    <source>
        <dbReference type="ARBA" id="ARBA00023136"/>
    </source>
</evidence>
<dbReference type="InterPro" id="IPR013657">
    <property type="entry name" value="SCL35B1-4/HUT1"/>
</dbReference>
<dbReference type="GO" id="GO:0005789">
    <property type="term" value="C:endoplasmic reticulum membrane"/>
    <property type="evidence" value="ECO:0007669"/>
    <property type="project" value="TreeGrafter"/>
</dbReference>
<dbReference type="AlphaFoldDB" id="A0A8S1C9V9"/>
<keyword evidence="3" id="KW-0813">Transport</keyword>